<feature type="active site" description="Amidino-cysteine intermediate" evidence="2">
    <location>
        <position position="337"/>
    </location>
</feature>
<dbReference type="InterPro" id="IPR007466">
    <property type="entry name" value="Peptidyl-Arg-deiminase_porph"/>
</dbReference>
<keyword evidence="1 2" id="KW-0378">Hydrolase</keyword>
<protein>
    <recommendedName>
        <fullName evidence="2">Putative agmatine deiminase</fullName>
        <ecNumber evidence="2">3.5.3.12</ecNumber>
    </recommendedName>
    <alternativeName>
        <fullName evidence="2">Agmatine iminohydrolase</fullName>
    </alternativeName>
</protein>
<evidence type="ECO:0000313" key="3">
    <source>
        <dbReference type="EMBL" id="MDF3289258.1"/>
    </source>
</evidence>
<comment type="catalytic activity">
    <reaction evidence="2">
        <text>agmatine + H2O = N-carbamoylputrescine + NH4(+)</text>
        <dbReference type="Rhea" id="RHEA:18037"/>
        <dbReference type="ChEBI" id="CHEBI:15377"/>
        <dbReference type="ChEBI" id="CHEBI:28938"/>
        <dbReference type="ChEBI" id="CHEBI:58145"/>
        <dbReference type="ChEBI" id="CHEBI:58318"/>
        <dbReference type="EC" id="3.5.3.12"/>
    </reaction>
</comment>
<dbReference type="RefSeq" id="WP_276092878.1">
    <property type="nucleotide sequence ID" value="NZ_JARJBC010000004.1"/>
</dbReference>
<name>A0ABT5ZHG7_9ACTN</name>
<dbReference type="Pfam" id="PF04371">
    <property type="entry name" value="PAD_porph"/>
    <property type="match status" value="1"/>
</dbReference>
<dbReference type="InterPro" id="IPR017754">
    <property type="entry name" value="Agmatine_deiminase"/>
</dbReference>
<evidence type="ECO:0000256" key="2">
    <source>
        <dbReference type="HAMAP-Rule" id="MF_01841"/>
    </source>
</evidence>
<comment type="caution">
    <text evidence="3">The sequence shown here is derived from an EMBL/GenBank/DDBJ whole genome shotgun (WGS) entry which is preliminary data.</text>
</comment>
<keyword evidence="4" id="KW-1185">Reference proteome</keyword>
<dbReference type="PANTHER" id="PTHR31377">
    <property type="entry name" value="AGMATINE DEIMINASE-RELATED"/>
    <property type="match status" value="1"/>
</dbReference>
<dbReference type="Proteomes" id="UP001216579">
    <property type="component" value="Unassembled WGS sequence"/>
</dbReference>
<dbReference type="EMBL" id="JARJBC010000004">
    <property type="protein sequence ID" value="MDF3289258.1"/>
    <property type="molecule type" value="Genomic_DNA"/>
</dbReference>
<dbReference type="SUPFAM" id="SSF55909">
    <property type="entry name" value="Pentein"/>
    <property type="match status" value="1"/>
</dbReference>
<evidence type="ECO:0000313" key="4">
    <source>
        <dbReference type="Proteomes" id="UP001216579"/>
    </source>
</evidence>
<accession>A0ABT5ZHG7</accession>
<dbReference type="HAMAP" id="MF_01841">
    <property type="entry name" value="Agmatine_deimin"/>
    <property type="match status" value="1"/>
</dbReference>
<sequence>MTALPAADGFRMPPEWAPHALTWMAWPSSSITFDDAEDLAASRAAWGAVAKAVARFEPVTMVAAPGDAQGARAELGGYGVKVVELPLNDAWMRDMGPTFLVGGGQLAAADWTFNGWGGQEWARWDLDAEVGARVAELAGARRYSSKLVNEGGGIHVDGEGTVLLTETVQLDPGRNPGWTREEVEEELHAFLGTSKAIWLPRGLTADYGRFGTRGHVDIVAAFARPGVVVVHSQQDPAHPDHEVSREVIALLSGATDARGRSLEVVELPAPTVTEVDGEPVDYSYVNHYLCNGGVVLCGFDDPADERNAEIFARLFPQREVVLVDAREIFAHGGGIHCITQQQPRV</sequence>
<dbReference type="Gene3D" id="3.75.10.10">
    <property type="entry name" value="L-arginine/glycine Amidinotransferase, Chain A"/>
    <property type="match status" value="1"/>
</dbReference>
<comment type="similarity">
    <text evidence="2">Belongs to the agmatine deiminase family.</text>
</comment>
<dbReference type="EC" id="3.5.3.12" evidence="2"/>
<reference evidence="3 4" key="1">
    <citation type="submission" date="2023-03" db="EMBL/GenBank/DDBJ databases">
        <title>Draft genome sequence of Streptomyces sp. RB6PN23 isolated from peat swamp forest in Thailand.</title>
        <authorList>
            <person name="Klaysubun C."/>
            <person name="Duangmal K."/>
        </authorList>
    </citation>
    <scope>NUCLEOTIDE SEQUENCE [LARGE SCALE GENOMIC DNA]</scope>
    <source>
        <strain evidence="3 4">RB6PN23</strain>
    </source>
</reference>
<evidence type="ECO:0000256" key="1">
    <source>
        <dbReference type="ARBA" id="ARBA00022801"/>
    </source>
</evidence>
<dbReference type="PANTHER" id="PTHR31377:SF0">
    <property type="entry name" value="AGMATINE DEIMINASE-RELATED"/>
    <property type="match status" value="1"/>
</dbReference>
<proteinExistence type="inferred from homology"/>
<organism evidence="3 4">
    <name type="scientific">Streptomyces silvisoli</name>
    <dbReference type="NCBI Taxonomy" id="3034235"/>
    <lineage>
        <taxon>Bacteria</taxon>
        <taxon>Bacillati</taxon>
        <taxon>Actinomycetota</taxon>
        <taxon>Actinomycetes</taxon>
        <taxon>Kitasatosporales</taxon>
        <taxon>Streptomycetaceae</taxon>
        <taxon>Streptomyces</taxon>
    </lineage>
</organism>
<gene>
    <name evidence="2" type="primary">aguA</name>
    <name evidence="3" type="ORF">P3G67_08420</name>
</gene>